<dbReference type="EMBL" id="MQSV01000001">
    <property type="protein sequence ID" value="OKL49604.1"/>
    <property type="molecule type" value="Genomic_DNA"/>
</dbReference>
<evidence type="ECO:0000313" key="4">
    <source>
        <dbReference type="EMBL" id="OKL49604.1"/>
    </source>
</evidence>
<feature type="compositionally biased region" description="Polar residues" evidence="1">
    <location>
        <begin position="124"/>
        <end position="134"/>
    </location>
</feature>
<dbReference type="Pfam" id="PF25591">
    <property type="entry name" value="LRV_2"/>
    <property type="match status" value="1"/>
</dbReference>
<organism evidence="4 5">
    <name type="scientific">Boudabousia liubingyangii</name>
    <dbReference type="NCBI Taxonomy" id="1921764"/>
    <lineage>
        <taxon>Bacteria</taxon>
        <taxon>Bacillati</taxon>
        <taxon>Actinomycetota</taxon>
        <taxon>Actinomycetes</taxon>
        <taxon>Actinomycetales</taxon>
        <taxon>Actinomycetaceae</taxon>
        <taxon>Boudabousia</taxon>
    </lineage>
</organism>
<proteinExistence type="predicted"/>
<dbReference type="Proteomes" id="UP000186785">
    <property type="component" value="Unassembled WGS sequence"/>
</dbReference>
<feature type="transmembrane region" description="Helical" evidence="2">
    <location>
        <begin position="159"/>
        <end position="180"/>
    </location>
</feature>
<dbReference type="AlphaFoldDB" id="A0A1Q5PPX8"/>
<accession>A0A1Q5PPX8</accession>
<feature type="region of interest" description="Disordered" evidence="1">
    <location>
        <begin position="81"/>
        <end position="150"/>
    </location>
</feature>
<evidence type="ECO:0000313" key="5">
    <source>
        <dbReference type="Proteomes" id="UP000186785"/>
    </source>
</evidence>
<comment type="caution">
    <text evidence="4">The sequence shown here is derived from an EMBL/GenBank/DDBJ whole genome shotgun (WGS) entry which is preliminary data.</text>
</comment>
<feature type="compositionally biased region" description="Low complexity" evidence="1">
    <location>
        <begin position="88"/>
        <end position="122"/>
    </location>
</feature>
<reference evidence="4 5" key="1">
    <citation type="submission" date="2016-11" db="EMBL/GenBank/DDBJ databases">
        <title>Actinomyces gypaetusis sp. nov. isolated from the vulture Gypaetus barbatus in Qinghai Tibet Plateau China.</title>
        <authorList>
            <person name="Meng X."/>
        </authorList>
    </citation>
    <scope>NUCLEOTIDE SEQUENCE [LARGE SCALE GENOMIC DNA]</scope>
    <source>
        <strain evidence="4 5">VUL4_2</strain>
    </source>
</reference>
<evidence type="ECO:0000256" key="1">
    <source>
        <dbReference type="SAM" id="MobiDB-lite"/>
    </source>
</evidence>
<keyword evidence="2" id="KW-1133">Transmembrane helix</keyword>
<protein>
    <recommendedName>
        <fullName evidence="3">Leucine rich repeat variant domain-containing protein</fullName>
    </recommendedName>
</protein>
<evidence type="ECO:0000259" key="3">
    <source>
        <dbReference type="Pfam" id="PF25591"/>
    </source>
</evidence>
<sequence>MTAKRADNITAMSTNNFNPQAADQALAALNDPNLAPELLGQIATYHPEMWAKVAEHPRLYPALEKWLAEKGGPEVQEALKNRTSGNTPAAAPVAAAPQAPAVSSVPQPSSGTSVPESSSAASYQPGNGQHSYQASAPAASGMSPVNFQEPKSGGKRKGVIALVIALVVALVAGVGGWLYFSGVLSARGAESPKAAMGQFSEAIEDLDVTKAATVMAPSETDFFVEIMQQGAKAGGQNNVDPVKLMSDLSKTIEIKNDKFEYEVAEKNDNLAVVSINEWSAKVTVKPDFFTVLEETEGLPPEVKEQIAQAKEQPLPEDELVTFVNEGSKPIRVVMVQEGGKWFVSPMMTFAENARSPYSEPNYEYDPASDKGAESAEDVIKDIVELGSSSRSGDDLLYSPKFRGLMELPIRRLMGVYGDDPGKAAARTQASNFDVDWKLNTAKGPNGTTIVSMGETIFTDPSGNKIEFSDGKMKITNGAESKTLDLARTLVNPDQLGFATIQEDGTWRLSLTQSYVNLTKLELKDGVAREVLEEFSQQYRNQNGYPSDAMSQLLSDEQTLERVVDAFPGLITMMDIGIQLQELAPRNSVY</sequence>
<gene>
    <name evidence="4" type="ORF">BSR29_01200</name>
</gene>
<keyword evidence="2" id="KW-0472">Membrane</keyword>
<dbReference type="STRING" id="1921764.BSR28_01285"/>
<feature type="domain" description="Leucine rich repeat variant" evidence="3">
    <location>
        <begin position="23"/>
        <end position="82"/>
    </location>
</feature>
<dbReference type="InterPro" id="IPR057893">
    <property type="entry name" value="LRV_2"/>
</dbReference>
<keyword evidence="2" id="KW-0812">Transmembrane</keyword>
<name>A0A1Q5PPX8_9ACTO</name>
<keyword evidence="5" id="KW-1185">Reference proteome</keyword>
<evidence type="ECO:0000256" key="2">
    <source>
        <dbReference type="SAM" id="Phobius"/>
    </source>
</evidence>